<sequence length="937" mass="103832">MAYADEDEVDWSDSSLCALPPPSTIEAAAGPSNLDQHGQAGCNRGSMLRSGIDEELIIPCELPLGSSILNSNSTSQDPSHTNGARNDVLPTRRASKKDYSNFILYEASQKAYELTSLNAFVAHALHPKQIAQCSGEGNCAQPTMEDYMRTVTRDITHITKKIVRNTHCRTVHLLANDKKQGAPFLDVYKINSEAFSDYGPDNLFPVADRVSTLWHRASQKPSMVRLSTDDYSLDHGVDPLEEIEEVTNTLLKGNCHKTLPAGRAVRLPTFKKQRGERSYGAAVREKPVVAPRGDWLAFPQYSLPVVNRPTNKPIHKSDTQNSLQLLPRLSASHHVQDGDHPAGLFVEPAEYQHDMAQPPLSQFEELLGSDEDGILDINFANSPALTEDIAHTEKVNTWRSKLVKDYKQWLERRRGYPLQTNDRAVMSTGEAVAAAIALGFRPTNSDYQEQVDEAGDDNTIVPTIEIPTNPPSTRRPAKKRRIMEEAAGGQPTATVFIKQKTMSAKSSNKSVMNPRPQALHPSGSWTLEDHQEIPPTAYFEPMSIDEKPAWRCGINHALGSYYNAGDCKSCKGCNTNVRDSPVNIMDFFMPSRTYFYQPVPDNHWKPTKPLKKARKASSICHNAKAKDAYWEAIDAGATHDEARQVAADTVVEWLKPKPKPLPKTPTPELEPEPEPDLGPHTSGSTTMEHGQEIPDGSYWEKEDKHEEYAWRCDVGHAFGRYYLAGDKKSCPGCGSSKQGMGKRATMDFYLPPGAVVRQEAPGLSTWKPRALKPGKVFKSKIGPVTHNQMCSKVYHEMIAHENGTEEAFELALMEVDQELDRREEEKLRRHQDRRGKEVSKALNETTTAHASPTRSNSADTDQTESSDTRQYGGKTLAGSETTSVLAKRKADDMDEEGADEEEEEYHTSGYASSPQMGGGIDDTSSDDDEESSGSDSE</sequence>
<evidence type="ECO:0000313" key="3">
    <source>
        <dbReference type="Proteomes" id="UP000249757"/>
    </source>
</evidence>
<organism evidence="2 3">
    <name type="scientific">Pyrenophora tritici-repentis</name>
    <dbReference type="NCBI Taxonomy" id="45151"/>
    <lineage>
        <taxon>Eukaryota</taxon>
        <taxon>Fungi</taxon>
        <taxon>Dikarya</taxon>
        <taxon>Ascomycota</taxon>
        <taxon>Pezizomycotina</taxon>
        <taxon>Dothideomycetes</taxon>
        <taxon>Pleosporomycetidae</taxon>
        <taxon>Pleosporales</taxon>
        <taxon>Pleosporineae</taxon>
        <taxon>Pleosporaceae</taxon>
        <taxon>Pyrenophora</taxon>
    </lineage>
</organism>
<accession>A0A922T3R0</accession>
<feature type="region of interest" description="Disordered" evidence="1">
    <location>
        <begin position="653"/>
        <end position="696"/>
    </location>
</feature>
<dbReference type="EMBL" id="NRDI02000002">
    <property type="protein sequence ID" value="KAI1519613.1"/>
    <property type="molecule type" value="Genomic_DNA"/>
</dbReference>
<proteinExistence type="predicted"/>
<feature type="compositionally biased region" description="Acidic residues" evidence="1">
    <location>
        <begin position="923"/>
        <end position="937"/>
    </location>
</feature>
<dbReference type="AlphaFoldDB" id="A0A922T3R0"/>
<feature type="region of interest" description="Disordered" evidence="1">
    <location>
        <begin position="69"/>
        <end position="91"/>
    </location>
</feature>
<feature type="compositionally biased region" description="Polar residues" evidence="1">
    <location>
        <begin position="842"/>
        <end position="869"/>
    </location>
</feature>
<feature type="region of interest" description="Disordered" evidence="1">
    <location>
        <begin position="823"/>
        <end position="937"/>
    </location>
</feature>
<dbReference type="Proteomes" id="UP000249757">
    <property type="component" value="Unassembled WGS sequence"/>
</dbReference>
<evidence type="ECO:0000313" key="2">
    <source>
        <dbReference type="EMBL" id="KAI1519613.1"/>
    </source>
</evidence>
<gene>
    <name evidence="2" type="ORF">Ptr86124_002741</name>
</gene>
<dbReference type="OMA" id="IAKDAYW"/>
<protein>
    <submittedName>
        <fullName evidence="2">Uncharacterized protein</fullName>
    </submittedName>
</protein>
<name>A0A922T3R0_9PLEO</name>
<feature type="compositionally biased region" description="Acidic residues" evidence="1">
    <location>
        <begin position="892"/>
        <end position="904"/>
    </location>
</feature>
<feature type="compositionally biased region" description="Polar residues" evidence="1">
    <location>
        <begin position="69"/>
        <end position="84"/>
    </location>
</feature>
<feature type="region of interest" description="Disordered" evidence="1">
    <location>
        <begin position="505"/>
        <end position="527"/>
    </location>
</feature>
<keyword evidence="3" id="KW-1185">Reference proteome</keyword>
<evidence type="ECO:0000256" key="1">
    <source>
        <dbReference type="SAM" id="MobiDB-lite"/>
    </source>
</evidence>
<dbReference type="OrthoDB" id="3792198at2759"/>
<comment type="caution">
    <text evidence="2">The sequence shown here is derived from an EMBL/GenBank/DDBJ whole genome shotgun (WGS) entry which is preliminary data.</text>
</comment>
<reference evidence="3" key="1">
    <citation type="journal article" date="2022" name="Microb. Genom.">
        <title>A global pangenome for the wheat fungal pathogen Pyrenophora tritici-repentis and prediction of effector protein structural homology.</title>
        <authorList>
            <person name="Moolhuijzen P.M."/>
            <person name="See P.T."/>
            <person name="Shi G."/>
            <person name="Powell H.R."/>
            <person name="Cockram J."/>
            <person name="Jorgensen L.N."/>
            <person name="Benslimane H."/>
            <person name="Strelkov S.E."/>
            <person name="Turner J."/>
            <person name="Liu Z."/>
            <person name="Moffat C.S."/>
        </authorList>
    </citation>
    <scope>NUCLEOTIDE SEQUENCE [LARGE SCALE GENOMIC DNA]</scope>
</reference>